<keyword evidence="3 7" id="KW-1133">Transmembrane helix</keyword>
<dbReference type="PANTHER" id="PTHR33048">
    <property type="entry name" value="PTH11-LIKE INTEGRAL MEMBRANE PROTEIN (AFU_ORTHOLOGUE AFUA_5G11245)"/>
    <property type="match status" value="1"/>
</dbReference>
<feature type="domain" description="Rhodopsin" evidence="8">
    <location>
        <begin position="32"/>
        <end position="262"/>
    </location>
</feature>
<feature type="transmembrane region" description="Helical" evidence="7">
    <location>
        <begin position="48"/>
        <end position="72"/>
    </location>
</feature>
<comment type="subcellular location">
    <subcellularLocation>
        <location evidence="1">Membrane</location>
        <topology evidence="1">Multi-pass membrane protein</topology>
    </subcellularLocation>
</comment>
<feature type="transmembrane region" description="Helical" evidence="7">
    <location>
        <begin position="12"/>
        <end position="36"/>
    </location>
</feature>
<accession>S3C065</accession>
<dbReference type="GO" id="GO:0016020">
    <property type="term" value="C:membrane"/>
    <property type="evidence" value="ECO:0007669"/>
    <property type="project" value="UniProtKB-SubCell"/>
</dbReference>
<sequence length="405" mass="44145">MAGSSAGEDYNLRLTIGVVVTCLLLAILSFGLRLYARTVSSAKLWYDDYWMILVMVMCFGMSACDITGLVFGSGKHQADLPVATFESFMKNLYAYEIIWSFGVFGVKVGILLFYWRVFPTRRIRMVVLAVFFFSGGIFVINFFTFVLQCLPVSRFWDQTVDGTCINQNQFYFASAIINVCGDVAVLALPMPIVWRLHTSRNKKWSLSFLFLLGAFVFRIVAVREIDPADFTFSNVAGGLWSTVEVEIGFICANLPAIRPLIIRWFKLGSGSTGASNSGYDGYANGGNPLGYGTHSKIATNRSRRMPLGSRNGERDIELMSQGNSSDEIKLTKGVRPASLNSETLGSSDGGNDGNNHAAATRITAGQGSGSGLGGGIRVKTEVQMTVDEWPGGSEARLGEPYGMPG</sequence>
<evidence type="ECO:0000256" key="3">
    <source>
        <dbReference type="ARBA" id="ARBA00022989"/>
    </source>
</evidence>
<dbReference type="InterPro" id="IPR049326">
    <property type="entry name" value="Rhodopsin_dom_fungi"/>
</dbReference>
<evidence type="ECO:0000313" key="9">
    <source>
        <dbReference type="EMBL" id="EPE06929.1"/>
    </source>
</evidence>
<name>S3C065_OPHP1</name>
<dbReference type="PANTHER" id="PTHR33048:SF47">
    <property type="entry name" value="INTEGRAL MEMBRANE PROTEIN-RELATED"/>
    <property type="match status" value="1"/>
</dbReference>
<evidence type="ECO:0000256" key="4">
    <source>
        <dbReference type="ARBA" id="ARBA00023136"/>
    </source>
</evidence>
<dbReference type="InterPro" id="IPR052337">
    <property type="entry name" value="SAT4-like"/>
</dbReference>
<protein>
    <submittedName>
        <fullName evidence="9">Integral membrane protein</fullName>
    </submittedName>
</protein>
<evidence type="ECO:0000313" key="10">
    <source>
        <dbReference type="Proteomes" id="UP000016923"/>
    </source>
</evidence>
<evidence type="ECO:0000259" key="8">
    <source>
        <dbReference type="Pfam" id="PF20684"/>
    </source>
</evidence>
<keyword evidence="10" id="KW-1185">Reference proteome</keyword>
<evidence type="ECO:0000256" key="2">
    <source>
        <dbReference type="ARBA" id="ARBA00022692"/>
    </source>
</evidence>
<feature type="transmembrane region" description="Helical" evidence="7">
    <location>
        <begin position="204"/>
        <end position="221"/>
    </location>
</feature>
<keyword evidence="4 7" id="KW-0472">Membrane</keyword>
<dbReference type="VEuPathDB" id="FungiDB:F503_03356"/>
<feature type="compositionally biased region" description="Gly residues" evidence="6">
    <location>
        <begin position="366"/>
        <end position="376"/>
    </location>
</feature>
<feature type="region of interest" description="Disordered" evidence="6">
    <location>
        <begin position="333"/>
        <end position="376"/>
    </location>
</feature>
<dbReference type="EMBL" id="KE148152">
    <property type="protein sequence ID" value="EPE06929.1"/>
    <property type="molecule type" value="Genomic_DNA"/>
</dbReference>
<evidence type="ECO:0000256" key="1">
    <source>
        <dbReference type="ARBA" id="ARBA00004141"/>
    </source>
</evidence>
<reference evidence="9 10" key="1">
    <citation type="journal article" date="2013" name="BMC Genomics">
        <title>The genome and transcriptome of the pine saprophyte Ophiostoma piceae, and a comparison with the bark beetle-associated pine pathogen Grosmannia clavigera.</title>
        <authorList>
            <person name="Haridas S."/>
            <person name="Wang Y."/>
            <person name="Lim L."/>
            <person name="Massoumi Alamouti S."/>
            <person name="Jackman S."/>
            <person name="Docking R."/>
            <person name="Robertson G."/>
            <person name="Birol I."/>
            <person name="Bohlmann J."/>
            <person name="Breuil C."/>
        </authorList>
    </citation>
    <scope>NUCLEOTIDE SEQUENCE [LARGE SCALE GENOMIC DNA]</scope>
    <source>
        <strain evidence="9 10">UAMH 11346</strain>
    </source>
</reference>
<dbReference type="STRING" id="1262450.S3C065"/>
<proteinExistence type="inferred from homology"/>
<dbReference type="AlphaFoldDB" id="S3C065"/>
<organism evidence="9 10">
    <name type="scientific">Ophiostoma piceae (strain UAMH 11346)</name>
    <name type="common">Sap stain fungus</name>
    <dbReference type="NCBI Taxonomy" id="1262450"/>
    <lineage>
        <taxon>Eukaryota</taxon>
        <taxon>Fungi</taxon>
        <taxon>Dikarya</taxon>
        <taxon>Ascomycota</taxon>
        <taxon>Pezizomycotina</taxon>
        <taxon>Sordariomycetes</taxon>
        <taxon>Sordariomycetidae</taxon>
        <taxon>Ophiostomatales</taxon>
        <taxon>Ophiostomataceae</taxon>
        <taxon>Ophiostoma</taxon>
    </lineage>
</organism>
<dbReference type="Proteomes" id="UP000016923">
    <property type="component" value="Unassembled WGS sequence"/>
</dbReference>
<keyword evidence="2 7" id="KW-0812">Transmembrane</keyword>
<evidence type="ECO:0000256" key="7">
    <source>
        <dbReference type="SAM" id="Phobius"/>
    </source>
</evidence>
<feature type="transmembrane region" description="Helical" evidence="7">
    <location>
        <begin position="170"/>
        <end position="192"/>
    </location>
</feature>
<feature type="transmembrane region" description="Helical" evidence="7">
    <location>
        <begin position="92"/>
        <end position="114"/>
    </location>
</feature>
<feature type="transmembrane region" description="Helical" evidence="7">
    <location>
        <begin position="126"/>
        <end position="150"/>
    </location>
</feature>
<gene>
    <name evidence="9" type="ORF">F503_03356</name>
</gene>
<evidence type="ECO:0000256" key="5">
    <source>
        <dbReference type="ARBA" id="ARBA00038359"/>
    </source>
</evidence>
<dbReference type="OrthoDB" id="5273647at2759"/>
<evidence type="ECO:0000256" key="6">
    <source>
        <dbReference type="SAM" id="MobiDB-lite"/>
    </source>
</evidence>
<dbReference type="HOGENOM" id="CLU_028200_0_1_1"/>
<dbReference type="eggNOG" id="ENOG502SMQG">
    <property type="taxonomic scope" value="Eukaryota"/>
</dbReference>
<dbReference type="OMA" id="VGFICAN"/>
<comment type="similarity">
    <text evidence="5">Belongs to the SAT4 family.</text>
</comment>
<dbReference type="Pfam" id="PF20684">
    <property type="entry name" value="Fung_rhodopsin"/>
    <property type="match status" value="1"/>
</dbReference>